<feature type="transmembrane region" description="Helical" evidence="8">
    <location>
        <begin position="27"/>
        <end position="46"/>
    </location>
</feature>
<evidence type="ECO:0000256" key="3">
    <source>
        <dbReference type="ARBA" id="ARBA00022676"/>
    </source>
</evidence>
<evidence type="ECO:0000313" key="10">
    <source>
        <dbReference type="EMBL" id="AFL83196.1"/>
    </source>
</evidence>
<keyword evidence="7 8" id="KW-0472">Membrane</keyword>
<dbReference type="KEGG" id="bbd:Belba_0538"/>
<feature type="transmembrane region" description="Helical" evidence="8">
    <location>
        <begin position="352"/>
        <end position="371"/>
    </location>
</feature>
<dbReference type="PANTHER" id="PTHR33908:SF11">
    <property type="entry name" value="MEMBRANE PROTEIN"/>
    <property type="match status" value="1"/>
</dbReference>
<sequence>MRQPLLFLAYLQCKYAQMKNFTFDRNLTLIILSLIAVLKLVYFSFSNHSIFTEEAQYWLWSKHLDWNYYSKPLMIAVYNFISTTIFGDTDFAIKFNAVLFSFLTAWVVFELTLTIYKKTNIAFWSAMMLTVMPFFHLGSIFHTTDSSLYFFWILSLYLIWKALESDRLKWWILAGIATVFGILSKNIMVLTLPILGLYLLLTDKKRFFTKGPWLYVLVSCLSLLPILIWNFQNDFVTFKHVGTLGGVEGEKKSLTLIQSLKYIGEYLGGQLGFLSPFFIPILWMSFKKAKLRTDSRTLFLILPPLVVWTLFFLMAIFKNVYVNWPAFGMLTLPIVLAQFLDDASIKWRKYTLIAGILTGSLLLILFFPAPFDAIGFKNVLKPSKDPMNRLAGYREMGERIDFLKDSLLLQDSFIFSDSYHLSSEMAFYVQDNPQTFNINLGRRKKKFKML</sequence>
<evidence type="ECO:0000313" key="11">
    <source>
        <dbReference type="Proteomes" id="UP000006050"/>
    </source>
</evidence>
<feature type="transmembrane region" description="Helical" evidence="8">
    <location>
        <begin position="170"/>
        <end position="201"/>
    </location>
</feature>
<dbReference type="HOGENOM" id="CLU_016165_3_0_10"/>
<dbReference type="RefSeq" id="WP_014771209.1">
    <property type="nucleotide sequence ID" value="NC_018010.1"/>
</dbReference>
<evidence type="ECO:0000256" key="1">
    <source>
        <dbReference type="ARBA" id="ARBA00004651"/>
    </source>
</evidence>
<dbReference type="PATRIC" id="fig|866536.3.peg.554"/>
<feature type="transmembrane region" description="Helical" evidence="8">
    <location>
        <begin position="266"/>
        <end position="286"/>
    </location>
</feature>
<comment type="subcellular location">
    <subcellularLocation>
        <location evidence="1">Cell membrane</location>
        <topology evidence="1">Multi-pass membrane protein</topology>
    </subcellularLocation>
</comment>
<keyword evidence="2" id="KW-1003">Cell membrane</keyword>
<dbReference type="Proteomes" id="UP000006050">
    <property type="component" value="Chromosome"/>
</dbReference>
<dbReference type="InterPro" id="IPR038731">
    <property type="entry name" value="RgtA/B/C-like"/>
</dbReference>
<feature type="transmembrane region" description="Helical" evidence="8">
    <location>
        <begin position="98"/>
        <end position="116"/>
    </location>
</feature>
<keyword evidence="5 8" id="KW-0812">Transmembrane</keyword>
<keyword evidence="3" id="KW-0328">Glycosyltransferase</keyword>
<evidence type="ECO:0000256" key="7">
    <source>
        <dbReference type="ARBA" id="ARBA00023136"/>
    </source>
</evidence>
<keyword evidence="6 8" id="KW-1133">Transmembrane helix</keyword>
<protein>
    <submittedName>
        <fullName evidence="10">PMT family glycosyltransferase, 4-amino-4-deoxy-L-arabinose transferase</fullName>
    </submittedName>
</protein>
<proteinExistence type="predicted"/>
<dbReference type="AlphaFoldDB" id="I3Z1S8"/>
<evidence type="ECO:0000256" key="8">
    <source>
        <dbReference type="SAM" id="Phobius"/>
    </source>
</evidence>
<evidence type="ECO:0000256" key="6">
    <source>
        <dbReference type="ARBA" id="ARBA00022989"/>
    </source>
</evidence>
<evidence type="ECO:0000256" key="2">
    <source>
        <dbReference type="ARBA" id="ARBA00022475"/>
    </source>
</evidence>
<feature type="transmembrane region" description="Helical" evidence="8">
    <location>
        <begin position="298"/>
        <end position="317"/>
    </location>
</feature>
<name>I3Z1S8_BELBD</name>
<reference evidence="11" key="1">
    <citation type="submission" date="2012-06" db="EMBL/GenBank/DDBJ databases">
        <title>The complete genome of Belliella baltica DSM 15883.</title>
        <authorList>
            <person name="Lucas S."/>
            <person name="Copeland A."/>
            <person name="Lapidus A."/>
            <person name="Goodwin L."/>
            <person name="Pitluck S."/>
            <person name="Peters L."/>
            <person name="Mikhailova N."/>
            <person name="Davenport K."/>
            <person name="Kyrpides N."/>
            <person name="Mavromatis K."/>
            <person name="Pagani I."/>
            <person name="Ivanova N."/>
            <person name="Ovchinnikova G."/>
            <person name="Zeytun A."/>
            <person name="Detter J.C."/>
            <person name="Han C."/>
            <person name="Land M."/>
            <person name="Hauser L."/>
            <person name="Markowitz V."/>
            <person name="Cheng J.-F."/>
            <person name="Hugenholtz P."/>
            <person name="Woyke T."/>
            <person name="Wu D."/>
            <person name="Tindall B."/>
            <person name="Pomrenke H."/>
            <person name="Brambilla E."/>
            <person name="Klenk H.-P."/>
            <person name="Eisen J.A."/>
        </authorList>
    </citation>
    <scope>NUCLEOTIDE SEQUENCE [LARGE SCALE GENOMIC DNA]</scope>
    <source>
        <strain evidence="11">DSM 15883 / CIP 108006 / LMG 21964 / BA134</strain>
    </source>
</reference>
<accession>I3Z1S8</accession>
<keyword evidence="4 10" id="KW-0808">Transferase</keyword>
<dbReference type="eggNOG" id="COG1807">
    <property type="taxonomic scope" value="Bacteria"/>
</dbReference>
<keyword evidence="11" id="KW-1185">Reference proteome</keyword>
<gene>
    <name evidence="10" type="ordered locus">Belba_0538</name>
</gene>
<evidence type="ECO:0000256" key="5">
    <source>
        <dbReference type="ARBA" id="ARBA00022692"/>
    </source>
</evidence>
<dbReference type="Pfam" id="PF13231">
    <property type="entry name" value="PMT_2"/>
    <property type="match status" value="1"/>
</dbReference>
<feature type="transmembrane region" description="Helical" evidence="8">
    <location>
        <begin position="122"/>
        <end position="141"/>
    </location>
</feature>
<evidence type="ECO:0000256" key="4">
    <source>
        <dbReference type="ARBA" id="ARBA00022679"/>
    </source>
</evidence>
<feature type="transmembrane region" description="Helical" evidence="8">
    <location>
        <begin position="323"/>
        <end position="340"/>
    </location>
</feature>
<dbReference type="InterPro" id="IPR050297">
    <property type="entry name" value="LipidA_mod_glycosyltrf_83"/>
</dbReference>
<dbReference type="EMBL" id="CP003281">
    <property type="protein sequence ID" value="AFL83196.1"/>
    <property type="molecule type" value="Genomic_DNA"/>
</dbReference>
<dbReference type="GO" id="GO:0016763">
    <property type="term" value="F:pentosyltransferase activity"/>
    <property type="evidence" value="ECO:0007669"/>
    <property type="project" value="TreeGrafter"/>
</dbReference>
<dbReference type="STRING" id="866536.Belba_0538"/>
<feature type="transmembrane region" description="Helical" evidence="8">
    <location>
        <begin position="213"/>
        <end position="231"/>
    </location>
</feature>
<dbReference type="PANTHER" id="PTHR33908">
    <property type="entry name" value="MANNOSYLTRANSFERASE YKCB-RELATED"/>
    <property type="match status" value="1"/>
</dbReference>
<dbReference type="GO" id="GO:0009103">
    <property type="term" value="P:lipopolysaccharide biosynthetic process"/>
    <property type="evidence" value="ECO:0007669"/>
    <property type="project" value="UniProtKB-ARBA"/>
</dbReference>
<dbReference type="GO" id="GO:0005886">
    <property type="term" value="C:plasma membrane"/>
    <property type="evidence" value="ECO:0007669"/>
    <property type="project" value="UniProtKB-SubCell"/>
</dbReference>
<organism evidence="10 11">
    <name type="scientific">Belliella baltica (strain DSM 15883 / CIP 108006 / LMG 21964 / BA134)</name>
    <dbReference type="NCBI Taxonomy" id="866536"/>
    <lineage>
        <taxon>Bacteria</taxon>
        <taxon>Pseudomonadati</taxon>
        <taxon>Bacteroidota</taxon>
        <taxon>Cytophagia</taxon>
        <taxon>Cytophagales</taxon>
        <taxon>Cyclobacteriaceae</taxon>
        <taxon>Belliella</taxon>
    </lineage>
</organism>
<evidence type="ECO:0000259" key="9">
    <source>
        <dbReference type="Pfam" id="PF13231"/>
    </source>
</evidence>
<feature type="domain" description="Glycosyltransferase RgtA/B/C/D-like" evidence="9">
    <location>
        <begin position="71"/>
        <end position="229"/>
    </location>
</feature>